<evidence type="ECO:0000313" key="3">
    <source>
        <dbReference type="EMBL" id="KAJ7392986.1"/>
    </source>
</evidence>
<feature type="region of interest" description="Disordered" evidence="1">
    <location>
        <begin position="29"/>
        <end position="50"/>
    </location>
</feature>
<keyword evidence="2" id="KW-0812">Transmembrane</keyword>
<evidence type="ECO:0000256" key="1">
    <source>
        <dbReference type="SAM" id="MobiDB-lite"/>
    </source>
</evidence>
<feature type="transmembrane region" description="Helical" evidence="2">
    <location>
        <begin position="60"/>
        <end position="84"/>
    </location>
</feature>
<accession>A0A9X0A3Z7</accession>
<reference evidence="3" key="1">
    <citation type="submission" date="2023-01" db="EMBL/GenBank/DDBJ databases">
        <title>Genome assembly of the deep-sea coral Lophelia pertusa.</title>
        <authorList>
            <person name="Herrera S."/>
            <person name="Cordes E."/>
        </authorList>
    </citation>
    <scope>NUCLEOTIDE SEQUENCE</scope>
    <source>
        <strain evidence="3">USNM1676648</strain>
        <tissue evidence="3">Polyp</tissue>
    </source>
</reference>
<dbReference type="Proteomes" id="UP001163046">
    <property type="component" value="Unassembled WGS sequence"/>
</dbReference>
<organism evidence="3 4">
    <name type="scientific">Desmophyllum pertusum</name>
    <dbReference type="NCBI Taxonomy" id="174260"/>
    <lineage>
        <taxon>Eukaryota</taxon>
        <taxon>Metazoa</taxon>
        <taxon>Cnidaria</taxon>
        <taxon>Anthozoa</taxon>
        <taxon>Hexacorallia</taxon>
        <taxon>Scleractinia</taxon>
        <taxon>Caryophylliina</taxon>
        <taxon>Caryophylliidae</taxon>
        <taxon>Desmophyllum</taxon>
    </lineage>
</organism>
<sequence>MDLECFEIKKIQFDKGVRLYSPSFKLPPVFDKRGKKRSRKSQPDSENGSKKWNMDYVVNYVTYICLGWMATSGVPFICHSVGLIL</sequence>
<evidence type="ECO:0000313" key="4">
    <source>
        <dbReference type="Proteomes" id="UP001163046"/>
    </source>
</evidence>
<dbReference type="EMBL" id="MU825399">
    <property type="protein sequence ID" value="KAJ7392986.1"/>
    <property type="molecule type" value="Genomic_DNA"/>
</dbReference>
<comment type="caution">
    <text evidence="3">The sequence shown here is derived from an EMBL/GenBank/DDBJ whole genome shotgun (WGS) entry which is preliminary data.</text>
</comment>
<dbReference type="AlphaFoldDB" id="A0A9X0A3Z7"/>
<keyword evidence="4" id="KW-1185">Reference proteome</keyword>
<protein>
    <submittedName>
        <fullName evidence="3">Uncharacterized protein</fullName>
    </submittedName>
</protein>
<evidence type="ECO:0000256" key="2">
    <source>
        <dbReference type="SAM" id="Phobius"/>
    </source>
</evidence>
<keyword evidence="2" id="KW-1133">Transmembrane helix</keyword>
<name>A0A9X0A3Z7_9CNID</name>
<keyword evidence="2" id="KW-0472">Membrane</keyword>
<feature type="compositionally biased region" description="Basic and acidic residues" evidence="1">
    <location>
        <begin position="41"/>
        <end position="50"/>
    </location>
</feature>
<gene>
    <name evidence="3" type="ORF">OS493_008232</name>
</gene>
<proteinExistence type="predicted"/>